<evidence type="ECO:0000256" key="4">
    <source>
        <dbReference type="ARBA" id="ARBA00022840"/>
    </source>
</evidence>
<evidence type="ECO:0000259" key="9">
    <source>
        <dbReference type="Pfam" id="PF08335"/>
    </source>
</evidence>
<feature type="domain" description="Glutamate-ammonia ligase adenylyltransferase repeated" evidence="8">
    <location>
        <begin position="675"/>
        <end position="909"/>
    </location>
</feature>
<dbReference type="SUPFAM" id="SSF81301">
    <property type="entry name" value="Nucleotidyltransferase"/>
    <property type="match status" value="2"/>
</dbReference>
<feature type="region of interest" description="Disordered" evidence="7">
    <location>
        <begin position="401"/>
        <end position="432"/>
    </location>
</feature>
<keyword evidence="3" id="KW-0547">Nucleotide-binding</keyword>
<dbReference type="EMBL" id="VOSL01000128">
    <property type="protein sequence ID" value="TXD32482.1"/>
    <property type="molecule type" value="Genomic_DNA"/>
</dbReference>
<dbReference type="PANTHER" id="PTHR30621:SF0">
    <property type="entry name" value="BIFUNCTIONAL GLUTAMINE SYNTHETASE ADENYLYLTRANSFERASE_ADENYLYL-REMOVING ENZYME"/>
    <property type="match status" value="1"/>
</dbReference>
<dbReference type="CDD" id="cd05401">
    <property type="entry name" value="NT_GlnE_GlnD_like"/>
    <property type="match status" value="2"/>
</dbReference>
<evidence type="ECO:0000256" key="3">
    <source>
        <dbReference type="ARBA" id="ARBA00022741"/>
    </source>
</evidence>
<evidence type="ECO:0000259" key="8">
    <source>
        <dbReference type="Pfam" id="PF03710"/>
    </source>
</evidence>
<evidence type="ECO:0000256" key="6">
    <source>
        <dbReference type="ARBA" id="ARBA00023268"/>
    </source>
</evidence>
<dbReference type="InterPro" id="IPR043519">
    <property type="entry name" value="NT_sf"/>
</dbReference>
<dbReference type="GO" id="GO:0005524">
    <property type="term" value="F:ATP binding"/>
    <property type="evidence" value="ECO:0007669"/>
    <property type="project" value="UniProtKB-KW"/>
</dbReference>
<proteinExistence type="predicted"/>
<keyword evidence="6" id="KW-0511">Multifunctional enzyme</keyword>
<feature type="domain" description="Glutamate-ammonia ligase adenylyltransferase repeated" evidence="8">
    <location>
        <begin position="122"/>
        <end position="324"/>
    </location>
</feature>
<evidence type="ECO:0008006" key="12">
    <source>
        <dbReference type="Google" id="ProtNLM"/>
    </source>
</evidence>
<dbReference type="AlphaFoldDB" id="A0A5C6WZ97"/>
<comment type="caution">
    <text evidence="10">The sequence shown here is derived from an EMBL/GenBank/DDBJ whole genome shotgun (WGS) entry which is preliminary data.</text>
</comment>
<dbReference type="GO" id="GO:0005829">
    <property type="term" value="C:cytosol"/>
    <property type="evidence" value="ECO:0007669"/>
    <property type="project" value="TreeGrafter"/>
</dbReference>
<sequence length="1070" mass="117811">MASQHHERLGEVVREAGASLDAALIAKLTRAGDQGRLDLEALLRRVDGLSWPAELLIDVMRLVENLLDQAIDLATAGEVDVALSLGSAGRHPWRALGRQPELVGWLAAGRWRDEPMPPQAMAEDLSAYLDAVAARLADEAPREERFAALHRALRWFKHRQLLRIFLREIEGASVRHTTSEVAEVASVCLDAALRSAASILGAPELTDHFCVLGMGKLGGRELNYSSDIDLIFVASDQAMATAESRANVEALAREVVRAMDTITEQGQVFRVDLRLRPDGSQGPIVQGASATIDYYLSWGRGWERGAMLKARPVAGSIALGDHVLQALEPFIFRRYLDFTAIDELRRMKAMIDDQARATRAISRARAPQTEHSAHAPSSSSAKPEAASSPLQQRLLAKLGRAAPKATTTPTPPRPQPRAASGDEEQGPHGWDVKIGRGGIREIEFFVQALQLVHCGTRPTLRVRATLETLDRLLYAGLLGAEEHRALADAYDLYRRLEHRVQMAGDRQSHKLPEDATGFALLAWRMGESSESLERRVEASREAVHAIFERLFEQSPRTSEQATVADSSAEELAALLAMDPDELLQDAGVRALREAGFVRPRQAAGQLQVLSQKRYGPFSVRRAVGDPAQARYLLSAICSAPDPEQALGHLVRFTTEVGDTPGTWRMLRENPHAARLLMHLFGSSAPLARMLATEPDVFVKMIASATAAVERDQASMQRALAARVGEVEDPAHKLGRVRRFHQEESLRIALHEVAGVVPVDVTCTQLSELAEVVLTQVDAILASDGAGVEAGPRALCVVAMGKFGGRELGFGSDLDFIFVYDDEGPGAIEHQEATRRARRMVRALSAATEAGGFYEVDLRLRPSGSQGTLVTSFEAWRTYHLERAALWERQALVKARAIGGTPRLRERLEEERQRLAYDRPLPDDLDRQIDQMRQRMIDAAEIPRSEIDIKQSRGGLIDVEFIAQYLQLRAPQVARQARSTTAALHALQQTPELSAGLDLEGLARDYLWLRRLELRQAIAGASTRVPRGGSPLAALARQMGHQGRDNVAQFHDELAATRQRISQAWSQIFAR</sequence>
<keyword evidence="1" id="KW-0808">Transferase</keyword>
<dbReference type="PANTHER" id="PTHR30621">
    <property type="entry name" value="GLUTAMINE SYNTHETASE ADENYLYLTRANSFERASE"/>
    <property type="match status" value="1"/>
</dbReference>
<gene>
    <name evidence="10" type="ORF">FRC96_17465</name>
</gene>
<protein>
    <recommendedName>
        <fullName evidence="12">Bifunctional [glutamate--ammonia ligase]-adenylyl-L-tyrosine phosphorylase/[glutamate--ammonia-ligase] adenylyltransferase</fullName>
    </recommendedName>
</protein>
<dbReference type="InterPro" id="IPR023057">
    <property type="entry name" value="GlnE"/>
</dbReference>
<dbReference type="Pfam" id="PF08335">
    <property type="entry name" value="GlnD_UR_UTase"/>
    <property type="match status" value="2"/>
</dbReference>
<dbReference type="Pfam" id="PF03710">
    <property type="entry name" value="GlnE"/>
    <property type="match status" value="2"/>
</dbReference>
<evidence type="ECO:0000256" key="7">
    <source>
        <dbReference type="SAM" id="MobiDB-lite"/>
    </source>
</evidence>
<keyword evidence="2" id="KW-0548">Nucleotidyltransferase</keyword>
<feature type="domain" description="PII-uridylyltransferase/Glutamine-synthetase adenylyltransferase" evidence="9">
    <location>
        <begin position="925"/>
        <end position="1067"/>
    </location>
</feature>
<keyword evidence="5" id="KW-0460">Magnesium</keyword>
<dbReference type="Proteomes" id="UP000321046">
    <property type="component" value="Unassembled WGS sequence"/>
</dbReference>
<organism evidence="10 11">
    <name type="scientific">Lujinxingia vulgaris</name>
    <dbReference type="NCBI Taxonomy" id="2600176"/>
    <lineage>
        <taxon>Bacteria</taxon>
        <taxon>Deltaproteobacteria</taxon>
        <taxon>Bradymonadales</taxon>
        <taxon>Lujinxingiaceae</taxon>
        <taxon>Lujinxingia</taxon>
    </lineage>
</organism>
<feature type="region of interest" description="Disordered" evidence="7">
    <location>
        <begin position="360"/>
        <end position="389"/>
    </location>
</feature>
<dbReference type="SUPFAM" id="SSF81593">
    <property type="entry name" value="Nucleotidyltransferase substrate binding subunit/domain"/>
    <property type="match status" value="2"/>
</dbReference>
<dbReference type="Gene3D" id="1.20.120.330">
    <property type="entry name" value="Nucleotidyltransferases domain 2"/>
    <property type="match status" value="2"/>
</dbReference>
<evidence type="ECO:0000256" key="2">
    <source>
        <dbReference type="ARBA" id="ARBA00022695"/>
    </source>
</evidence>
<evidence type="ECO:0000256" key="5">
    <source>
        <dbReference type="ARBA" id="ARBA00022842"/>
    </source>
</evidence>
<dbReference type="InterPro" id="IPR013546">
    <property type="entry name" value="PII_UdlTrfase/GS_AdlTrfase"/>
</dbReference>
<feature type="domain" description="PII-uridylyltransferase/Glutamine-synthetase adenylyltransferase" evidence="9">
    <location>
        <begin position="423"/>
        <end position="551"/>
    </location>
</feature>
<dbReference type="GO" id="GO:0008882">
    <property type="term" value="F:[glutamate-ammonia-ligase] adenylyltransferase activity"/>
    <property type="evidence" value="ECO:0007669"/>
    <property type="project" value="InterPro"/>
</dbReference>
<dbReference type="RefSeq" id="WP_146976345.1">
    <property type="nucleotide sequence ID" value="NZ_VOSL01000128.1"/>
</dbReference>
<dbReference type="OrthoDB" id="9759366at2"/>
<dbReference type="GO" id="GO:0000820">
    <property type="term" value="P:regulation of glutamine family amino acid metabolic process"/>
    <property type="evidence" value="ECO:0007669"/>
    <property type="project" value="TreeGrafter"/>
</dbReference>
<evidence type="ECO:0000313" key="10">
    <source>
        <dbReference type="EMBL" id="TXD32482.1"/>
    </source>
</evidence>
<evidence type="ECO:0000313" key="11">
    <source>
        <dbReference type="Proteomes" id="UP000321046"/>
    </source>
</evidence>
<keyword evidence="4" id="KW-0067">ATP-binding</keyword>
<dbReference type="Gene3D" id="3.30.460.10">
    <property type="entry name" value="Beta Polymerase, domain 2"/>
    <property type="match status" value="2"/>
</dbReference>
<evidence type="ECO:0000256" key="1">
    <source>
        <dbReference type="ARBA" id="ARBA00022679"/>
    </source>
</evidence>
<reference evidence="10 11" key="1">
    <citation type="submission" date="2019-08" db="EMBL/GenBank/DDBJ databases">
        <title>Bradymonadales sp. TMQ2.</title>
        <authorList>
            <person name="Liang Q."/>
        </authorList>
    </citation>
    <scope>NUCLEOTIDE SEQUENCE [LARGE SCALE GENOMIC DNA]</scope>
    <source>
        <strain evidence="10 11">TMQ2</strain>
    </source>
</reference>
<accession>A0A5C6WZ97</accession>
<name>A0A5C6WZ97_9DELT</name>
<feature type="compositionally biased region" description="Low complexity" evidence="7">
    <location>
        <begin position="374"/>
        <end position="389"/>
    </location>
</feature>
<dbReference type="InterPro" id="IPR005190">
    <property type="entry name" value="GlnE_rpt_dom"/>
</dbReference>